<evidence type="ECO:0000313" key="1">
    <source>
        <dbReference type="EMBL" id="ETI21746.1"/>
    </source>
</evidence>
<sequence>MGIDLSSRPCYRCPQPQPIWLSPWDAYEQSESSCPEIRCIYVASATLSSV</sequence>
<name>V9D505_9EURO</name>
<evidence type="ECO:0000313" key="2">
    <source>
        <dbReference type="Proteomes" id="UP000030678"/>
    </source>
</evidence>
<gene>
    <name evidence="1" type="ORF">G647_08093</name>
</gene>
<reference evidence="1 2" key="1">
    <citation type="submission" date="2013-03" db="EMBL/GenBank/DDBJ databases">
        <title>The Genome Sequence of Cladophialophora carrionii CBS 160.54.</title>
        <authorList>
            <consortium name="The Broad Institute Genomics Platform"/>
            <person name="Cuomo C."/>
            <person name="de Hoog S."/>
            <person name="Gorbushina A."/>
            <person name="Walker B."/>
            <person name="Young S.K."/>
            <person name="Zeng Q."/>
            <person name="Gargeya S."/>
            <person name="Fitzgerald M."/>
            <person name="Haas B."/>
            <person name="Abouelleil A."/>
            <person name="Allen A.W."/>
            <person name="Alvarado L."/>
            <person name="Arachchi H.M."/>
            <person name="Berlin A.M."/>
            <person name="Chapman S.B."/>
            <person name="Gainer-Dewar J."/>
            <person name="Goldberg J."/>
            <person name="Griggs A."/>
            <person name="Gujja S."/>
            <person name="Hansen M."/>
            <person name="Howarth C."/>
            <person name="Imamovic A."/>
            <person name="Ireland A."/>
            <person name="Larimer J."/>
            <person name="McCowan C."/>
            <person name="Murphy C."/>
            <person name="Pearson M."/>
            <person name="Poon T.W."/>
            <person name="Priest M."/>
            <person name="Roberts A."/>
            <person name="Saif S."/>
            <person name="Shea T."/>
            <person name="Sisk P."/>
            <person name="Sykes S."/>
            <person name="Wortman J."/>
            <person name="Nusbaum C."/>
            <person name="Birren B."/>
        </authorList>
    </citation>
    <scope>NUCLEOTIDE SEQUENCE [LARGE SCALE GENOMIC DNA]</scope>
    <source>
        <strain evidence="1 2">CBS 160.54</strain>
    </source>
</reference>
<organism evidence="1 2">
    <name type="scientific">Cladophialophora carrionii CBS 160.54</name>
    <dbReference type="NCBI Taxonomy" id="1279043"/>
    <lineage>
        <taxon>Eukaryota</taxon>
        <taxon>Fungi</taxon>
        <taxon>Dikarya</taxon>
        <taxon>Ascomycota</taxon>
        <taxon>Pezizomycotina</taxon>
        <taxon>Eurotiomycetes</taxon>
        <taxon>Chaetothyriomycetidae</taxon>
        <taxon>Chaetothyriales</taxon>
        <taxon>Herpotrichiellaceae</taxon>
        <taxon>Cladophialophora</taxon>
    </lineage>
</organism>
<dbReference type="EMBL" id="KB822707">
    <property type="protein sequence ID" value="ETI21746.1"/>
    <property type="molecule type" value="Genomic_DNA"/>
</dbReference>
<proteinExistence type="predicted"/>
<dbReference type="Proteomes" id="UP000030678">
    <property type="component" value="Unassembled WGS sequence"/>
</dbReference>
<protein>
    <submittedName>
        <fullName evidence="1">Uncharacterized protein</fullName>
    </submittedName>
</protein>
<dbReference type="VEuPathDB" id="FungiDB:G647_08093"/>
<dbReference type="HOGENOM" id="CLU_3124907_0_0_1"/>
<dbReference type="AlphaFoldDB" id="V9D505"/>
<dbReference type="GeneID" id="19986586"/>
<accession>V9D505</accession>
<dbReference type="RefSeq" id="XP_008730627.1">
    <property type="nucleotide sequence ID" value="XM_008732405.1"/>
</dbReference>